<sequence length="296" mass="34509">MAREILYTLVIPTFNSEKMLKNLLEDIFRERDLYPPASIIIVDDCSTDDTKYLPKFFDSEVISVNYMKLDKQVGPLLAEKAGIEQVDTEIFISIHADTRLSMQNIKISEHPLDALACYLWKSRHERDEKTSVVAPWTLQLSAQYLVQGGPRALNNDTCPFSMQRNFGFRPLLKVPRSKWESVLSTDAYCYSMFTEDYHEAGGFDEEFSPYFFYHDDLFARVREKGHKIITTTQKVVYHPSTSNHKTDLFLSKSDPDLFEKNLEYFISKWKDNDLWKWNAQLDIVQVQQVTGGWAER</sequence>
<reference evidence="7" key="1">
    <citation type="journal article" date="2015" name="Nature">
        <title>Complex archaea that bridge the gap between prokaryotes and eukaryotes.</title>
        <authorList>
            <person name="Spang A."/>
            <person name="Saw J.H."/>
            <person name="Jorgensen S.L."/>
            <person name="Zaremba-Niedzwiedzka K."/>
            <person name="Martijn J."/>
            <person name="Lind A.E."/>
            <person name="van Eijk R."/>
            <person name="Schleper C."/>
            <person name="Guy L."/>
            <person name="Ettema T.J."/>
        </authorList>
    </citation>
    <scope>NUCLEOTIDE SEQUENCE</scope>
</reference>
<organism evidence="7">
    <name type="scientific">marine sediment metagenome</name>
    <dbReference type="NCBI Taxonomy" id="412755"/>
    <lineage>
        <taxon>unclassified sequences</taxon>
        <taxon>metagenomes</taxon>
        <taxon>ecological metagenomes</taxon>
    </lineage>
</organism>
<keyword evidence="3" id="KW-0328">Glycosyltransferase</keyword>
<dbReference type="EMBL" id="LAZR01000740">
    <property type="protein sequence ID" value="KKN59077.1"/>
    <property type="molecule type" value="Genomic_DNA"/>
</dbReference>
<name>A0A0F9S9V7_9ZZZZ</name>
<evidence type="ECO:0000256" key="5">
    <source>
        <dbReference type="ARBA" id="ARBA00023136"/>
    </source>
</evidence>
<comment type="subcellular location">
    <subcellularLocation>
        <location evidence="1">Cell membrane</location>
    </subcellularLocation>
</comment>
<evidence type="ECO:0000259" key="6">
    <source>
        <dbReference type="Pfam" id="PF00535"/>
    </source>
</evidence>
<dbReference type="SUPFAM" id="SSF53448">
    <property type="entry name" value="Nucleotide-diphospho-sugar transferases"/>
    <property type="match status" value="1"/>
</dbReference>
<dbReference type="InterPro" id="IPR001173">
    <property type="entry name" value="Glyco_trans_2-like"/>
</dbReference>
<dbReference type="PANTHER" id="PTHR43646">
    <property type="entry name" value="GLYCOSYLTRANSFERASE"/>
    <property type="match status" value="1"/>
</dbReference>
<evidence type="ECO:0000256" key="1">
    <source>
        <dbReference type="ARBA" id="ARBA00004236"/>
    </source>
</evidence>
<dbReference type="InterPro" id="IPR029044">
    <property type="entry name" value="Nucleotide-diphossugar_trans"/>
</dbReference>
<comment type="caution">
    <text evidence="7">The sequence shown here is derived from an EMBL/GenBank/DDBJ whole genome shotgun (WGS) entry which is preliminary data.</text>
</comment>
<accession>A0A0F9S9V7</accession>
<evidence type="ECO:0000256" key="2">
    <source>
        <dbReference type="ARBA" id="ARBA00022475"/>
    </source>
</evidence>
<keyword evidence="4" id="KW-0808">Transferase</keyword>
<proteinExistence type="predicted"/>
<evidence type="ECO:0000256" key="4">
    <source>
        <dbReference type="ARBA" id="ARBA00022679"/>
    </source>
</evidence>
<dbReference type="Gene3D" id="3.90.550.10">
    <property type="entry name" value="Spore Coat Polysaccharide Biosynthesis Protein SpsA, Chain A"/>
    <property type="match status" value="1"/>
</dbReference>
<dbReference type="PANTHER" id="PTHR43646:SF2">
    <property type="entry name" value="GLYCOSYLTRANSFERASE 2-LIKE DOMAIN-CONTAINING PROTEIN"/>
    <property type="match status" value="1"/>
</dbReference>
<feature type="domain" description="Glycosyltransferase 2-like" evidence="6">
    <location>
        <begin position="9"/>
        <end position="102"/>
    </location>
</feature>
<dbReference type="GO" id="GO:0016757">
    <property type="term" value="F:glycosyltransferase activity"/>
    <property type="evidence" value="ECO:0007669"/>
    <property type="project" value="UniProtKB-KW"/>
</dbReference>
<evidence type="ECO:0000313" key="7">
    <source>
        <dbReference type="EMBL" id="KKN59077.1"/>
    </source>
</evidence>
<dbReference type="AlphaFoldDB" id="A0A0F9S9V7"/>
<protein>
    <recommendedName>
        <fullName evidence="6">Glycosyltransferase 2-like domain-containing protein</fullName>
    </recommendedName>
</protein>
<dbReference type="Pfam" id="PF00535">
    <property type="entry name" value="Glycos_transf_2"/>
    <property type="match status" value="1"/>
</dbReference>
<keyword evidence="5" id="KW-0472">Membrane</keyword>
<keyword evidence="2" id="KW-1003">Cell membrane</keyword>
<evidence type="ECO:0000256" key="3">
    <source>
        <dbReference type="ARBA" id="ARBA00022676"/>
    </source>
</evidence>
<gene>
    <name evidence="7" type="ORF">LCGC14_0545570</name>
</gene>
<dbReference type="GO" id="GO:0005886">
    <property type="term" value="C:plasma membrane"/>
    <property type="evidence" value="ECO:0007669"/>
    <property type="project" value="UniProtKB-SubCell"/>
</dbReference>